<reference evidence="2" key="1">
    <citation type="submission" date="2014-05" db="EMBL/GenBank/DDBJ databases">
        <title>The transcriptome of the halophilic microalga Tetraselmis sp. GSL018 isolated from the Great Salt Lake, Utah.</title>
        <authorList>
            <person name="Jinkerson R.E."/>
            <person name="D'Adamo S."/>
            <person name="Posewitz M.C."/>
        </authorList>
    </citation>
    <scope>NUCLEOTIDE SEQUENCE</scope>
    <source>
        <strain evidence="2">GSL018</strain>
    </source>
</reference>
<evidence type="ECO:0000313" key="2">
    <source>
        <dbReference type="EMBL" id="JAC84367.1"/>
    </source>
</evidence>
<sequence length="184" mass="20112">MIFSGPIFEQVLACLFFFSSKTMAFQLRHEAIGMWENWLTRSSSGSSGPILSCPSGLHVSKVIAYRHSQSPHTVENIQLVCSDGRLTPLCLEDFRGHDLVASSSPTLPSAPEGVAVRVDSSKGYISDIGVQVDRSLTWVVSGETVQPSESRENEYSVSSHFGHLRGLQCRAVPGTGLMDVRFHT</sequence>
<feature type="signal peptide" evidence="1">
    <location>
        <begin position="1"/>
        <end position="24"/>
    </location>
</feature>
<feature type="chain" id="PRO_5001606181" evidence="1">
    <location>
        <begin position="25"/>
        <end position="184"/>
    </location>
</feature>
<gene>
    <name evidence="2" type="ORF">TSPGSL018_1158</name>
</gene>
<keyword evidence="1" id="KW-0732">Signal</keyword>
<name>A0A061SGT2_9CHLO</name>
<dbReference type="AlphaFoldDB" id="A0A061SGT2"/>
<proteinExistence type="predicted"/>
<evidence type="ECO:0000256" key="1">
    <source>
        <dbReference type="SAM" id="SignalP"/>
    </source>
</evidence>
<dbReference type="EMBL" id="GBEZ01000524">
    <property type="protein sequence ID" value="JAC84367.1"/>
    <property type="molecule type" value="Transcribed_RNA"/>
</dbReference>
<protein>
    <submittedName>
        <fullName evidence="2">Uncharacterized protein</fullName>
    </submittedName>
</protein>
<organism evidence="2">
    <name type="scientific">Tetraselmis sp. GSL018</name>
    <dbReference type="NCBI Taxonomy" id="582737"/>
    <lineage>
        <taxon>Eukaryota</taxon>
        <taxon>Viridiplantae</taxon>
        <taxon>Chlorophyta</taxon>
        <taxon>core chlorophytes</taxon>
        <taxon>Chlorodendrophyceae</taxon>
        <taxon>Chlorodendrales</taxon>
        <taxon>Chlorodendraceae</taxon>
        <taxon>Tetraselmis</taxon>
    </lineage>
</organism>
<accession>A0A061SGT2</accession>